<dbReference type="CDD" id="cd08357">
    <property type="entry name" value="VOC_like"/>
    <property type="match status" value="1"/>
</dbReference>
<dbReference type="SUPFAM" id="SSF54593">
    <property type="entry name" value="Glyoxalase/Bleomycin resistance protein/Dihydroxybiphenyl dioxygenase"/>
    <property type="match status" value="1"/>
</dbReference>
<keyword evidence="3" id="KW-1185">Reference proteome</keyword>
<dbReference type="EMBL" id="FNOI01000006">
    <property type="protein sequence ID" value="SDX35708.1"/>
    <property type="molecule type" value="Genomic_DNA"/>
</dbReference>
<dbReference type="PANTHER" id="PTHR39434">
    <property type="match status" value="1"/>
</dbReference>
<evidence type="ECO:0000313" key="2">
    <source>
        <dbReference type="EMBL" id="SDX35708.1"/>
    </source>
</evidence>
<reference evidence="3" key="1">
    <citation type="submission" date="2016-10" db="EMBL/GenBank/DDBJ databases">
        <authorList>
            <person name="Varghese N."/>
            <person name="Submissions S."/>
        </authorList>
    </citation>
    <scope>NUCLEOTIDE SEQUENCE [LARGE SCALE GENOMIC DNA]</scope>
    <source>
        <strain evidence="3">DSM 26922</strain>
    </source>
</reference>
<sequence>MIMLTPFHLAYHVTDLDAARAFYGGLLGCKEGRSTDSWVDFDFFGHQLSLHLGTPFANDLTGKVGEHMVPMPHLGLVLGYDDWRALADRLEGASTEWVLAPSVRFEGEPGEQWTMFFRDPSGNPIEIKGFRDLSGVFAG</sequence>
<name>A0A1H3B1Z9_9RHOB</name>
<dbReference type="Proteomes" id="UP000199441">
    <property type="component" value="Unassembled WGS sequence"/>
</dbReference>
<proteinExistence type="predicted"/>
<evidence type="ECO:0000313" key="3">
    <source>
        <dbReference type="Proteomes" id="UP000199441"/>
    </source>
</evidence>
<dbReference type="InterPro" id="IPR037523">
    <property type="entry name" value="VOC_core"/>
</dbReference>
<feature type="domain" description="VOC" evidence="1">
    <location>
        <begin position="5"/>
        <end position="130"/>
    </location>
</feature>
<gene>
    <name evidence="2" type="ORF">SAMN04488001_3013</name>
</gene>
<dbReference type="Gene3D" id="3.10.180.10">
    <property type="entry name" value="2,3-Dihydroxybiphenyl 1,2-Dioxygenase, domain 1"/>
    <property type="match status" value="1"/>
</dbReference>
<dbReference type="AlphaFoldDB" id="A0A1H3B1Z9"/>
<dbReference type="Pfam" id="PF00903">
    <property type="entry name" value="Glyoxalase"/>
    <property type="match status" value="1"/>
</dbReference>
<dbReference type="InterPro" id="IPR029068">
    <property type="entry name" value="Glyas_Bleomycin-R_OHBP_Dase"/>
</dbReference>
<dbReference type="PROSITE" id="PS51819">
    <property type="entry name" value="VOC"/>
    <property type="match status" value="1"/>
</dbReference>
<accession>A0A1H3B1Z9</accession>
<protein>
    <recommendedName>
        <fullName evidence="1">VOC domain-containing protein</fullName>
    </recommendedName>
</protein>
<dbReference type="PANTHER" id="PTHR39434:SF1">
    <property type="entry name" value="VOC DOMAIN-CONTAINING PROTEIN"/>
    <property type="match status" value="1"/>
</dbReference>
<dbReference type="InterPro" id="IPR004360">
    <property type="entry name" value="Glyas_Fos-R_dOase_dom"/>
</dbReference>
<organism evidence="2 3">
    <name type="scientific">Litoreibacter albidus</name>
    <dbReference type="NCBI Taxonomy" id="670155"/>
    <lineage>
        <taxon>Bacteria</taxon>
        <taxon>Pseudomonadati</taxon>
        <taxon>Pseudomonadota</taxon>
        <taxon>Alphaproteobacteria</taxon>
        <taxon>Rhodobacterales</taxon>
        <taxon>Roseobacteraceae</taxon>
        <taxon>Litoreibacter</taxon>
    </lineage>
</organism>
<evidence type="ECO:0000259" key="1">
    <source>
        <dbReference type="PROSITE" id="PS51819"/>
    </source>
</evidence>